<sequence length="629" mass="68869">IFPEYLPTVGGRCDADAPSQAIFEKFTSWRNTKGFEAVMSNVIQVKNAVVFDNIDMGIAYLTAISHRDTDLPNLRQTFYNINKGASVIDSVIVGDSGLADAPVVPWRGGLIVVWDRGLRVRNVSFFNFQDPQTQAIHQPVKAGRCVLLCGGWTTKFSQISFVNVTNRALFRWPYDGFYLDEDGTLGGVPNATIWGSDSLWNESSACVPANGFLNGILCPASLVYTTSSTIMAIQSSTPLSGLTSNNGDWYYDNVTRIFSYIVKNPSNNATPIDVVLPLSVIKCRYPNCQYPFSPGLQLPATARPPNALYWSNDSHWSFATQGYGGYGAVKPGDNTDIYIPQGVWLVVDYSLPRILSLRIDGVLEFEQGMNNVLYVNSIFINGGQMIVGWPNNPLNASVDIIITGNASTIIDLPNGAGSMGAKVIGVFGGLDLHGIPHNVTWTRVAYTTSVGQNAIFLTEPVDWKAGDEIIITTTDSNIEHTERHQIASVSSGGTTIMTINPLAYTHISMRNLLPNGQVFNVSAAVGLLSRSIRVIDQSPVTDLFGFRVLVSDYATDIWNPVTNESISTYYKGYARLSNAQFIGFGQFFDAPDEDKREGIHLYNLGDCNASRPTYIDSCSFDRGSFSEQV</sequence>
<dbReference type="Proteomes" id="UP000663855">
    <property type="component" value="Unassembled WGS sequence"/>
</dbReference>
<dbReference type="InterPro" id="IPR052387">
    <property type="entry name" value="Fibrocystin"/>
</dbReference>
<feature type="domain" description="G8" evidence="2">
    <location>
        <begin position="321"/>
        <end position="446"/>
    </location>
</feature>
<accession>A0A815HSU2</accession>
<evidence type="ECO:0000313" key="3">
    <source>
        <dbReference type="EMBL" id="CAF1358019.1"/>
    </source>
</evidence>
<dbReference type="SMART" id="SM01225">
    <property type="entry name" value="G8"/>
    <property type="match status" value="1"/>
</dbReference>
<proteinExistence type="predicted"/>
<dbReference type="InterPro" id="IPR019316">
    <property type="entry name" value="G8_domain"/>
</dbReference>
<evidence type="ECO:0000259" key="2">
    <source>
        <dbReference type="PROSITE" id="PS51484"/>
    </source>
</evidence>
<reference evidence="3" key="1">
    <citation type="submission" date="2021-02" db="EMBL/GenBank/DDBJ databases">
        <authorList>
            <person name="Nowell W R."/>
        </authorList>
    </citation>
    <scope>NUCLEOTIDE SEQUENCE</scope>
</reference>
<comment type="caution">
    <text evidence="3">The sequence shown here is derived from an EMBL/GenBank/DDBJ whole genome shotgun (WGS) entry which is preliminary data.</text>
</comment>
<gene>
    <name evidence="4" type="ORF">BYL167_LOCUS26550</name>
    <name evidence="3" type="ORF">CJN711_LOCUS19782</name>
</gene>
<keyword evidence="1" id="KW-0732">Signal</keyword>
<dbReference type="PROSITE" id="PS51484">
    <property type="entry name" value="G8"/>
    <property type="match status" value="1"/>
</dbReference>
<dbReference type="EMBL" id="CAJNOV010009288">
    <property type="protein sequence ID" value="CAF1358019.1"/>
    <property type="molecule type" value="Genomic_DNA"/>
</dbReference>
<dbReference type="Pfam" id="PF10162">
    <property type="entry name" value="G8"/>
    <property type="match status" value="1"/>
</dbReference>
<evidence type="ECO:0000256" key="1">
    <source>
        <dbReference type="ARBA" id="ARBA00022729"/>
    </source>
</evidence>
<dbReference type="PANTHER" id="PTHR46769">
    <property type="entry name" value="POLYCYSTIC KIDNEY AND HEPATIC DISEASE 1 (AUTOSOMAL RECESSIVE)-LIKE 1"/>
    <property type="match status" value="1"/>
</dbReference>
<protein>
    <recommendedName>
        <fullName evidence="2">G8 domain-containing protein</fullName>
    </recommendedName>
</protein>
<feature type="non-terminal residue" evidence="3">
    <location>
        <position position="629"/>
    </location>
</feature>
<evidence type="ECO:0000313" key="5">
    <source>
        <dbReference type="Proteomes" id="UP000663855"/>
    </source>
</evidence>
<dbReference type="EMBL" id="CAJOBH010030988">
    <property type="protein sequence ID" value="CAF4277054.1"/>
    <property type="molecule type" value="Genomic_DNA"/>
</dbReference>
<dbReference type="AlphaFoldDB" id="A0A815HSU2"/>
<name>A0A815HSU2_9BILA</name>
<organism evidence="3 5">
    <name type="scientific">Rotaria magnacalcarata</name>
    <dbReference type="NCBI Taxonomy" id="392030"/>
    <lineage>
        <taxon>Eukaryota</taxon>
        <taxon>Metazoa</taxon>
        <taxon>Spiralia</taxon>
        <taxon>Gnathifera</taxon>
        <taxon>Rotifera</taxon>
        <taxon>Eurotatoria</taxon>
        <taxon>Bdelloidea</taxon>
        <taxon>Philodinida</taxon>
        <taxon>Philodinidae</taxon>
        <taxon>Rotaria</taxon>
    </lineage>
</organism>
<evidence type="ECO:0000313" key="4">
    <source>
        <dbReference type="EMBL" id="CAF4277054.1"/>
    </source>
</evidence>
<dbReference type="Proteomes" id="UP000681967">
    <property type="component" value="Unassembled WGS sequence"/>
</dbReference>
<dbReference type="PANTHER" id="PTHR46769:SF2">
    <property type="entry name" value="FIBROCYSTIN-L ISOFORM 2 PRECURSOR-RELATED"/>
    <property type="match status" value="1"/>
</dbReference>